<feature type="domain" description="DNA-directed DNA polymerase family A palm" evidence="4">
    <location>
        <begin position="329"/>
        <end position="504"/>
    </location>
</feature>
<accession>A0ABP4XI78</accession>
<sequence>MSSPTPLLALVCGPAGWASYDGQRVRTWTAPDLPDLGPSGMRVVVWQAADLAGLAAADQLPPRVLDLAECHRLEHGGWRADPGRIWAGVHGLAVDGIPEQAPDDLFAALAAPLPDDALLTPAGYLRADAVAGTWQRTPERLGQWARAAYGCARTLLQGFAARGPGAVATAISESSAALLCLELERDGLPIDRAGMSALIADAAGERPRDALHGIQIRVERDARVLQHAPGHDGVDLRNPASVKALLAAIGIDVPSTRKWLLEPFRDAHPLISPLLEWRAQERIATTYGYHWLDTHVGPDDRLRGHWTVCDGAAGRMTAENGLHNLPVVLRPGVRAEADHRFVRADLGQIEPRVLACVARDDAFAAATASDDLYAPVAARLGVERSRAKVAVLAAMYGQRSGTAGEALAGLQRAYPVAMGFLDQAYAAGVAGSDLRTHGGRLIRTAGPYDPGSRGRYARNALIQGAAAELFKAWAATVRVTTADLGAQVVLCLHDELLVHVPEAAAQECASRVETALTDAARRWSGGAPVRFVTDSSIIERWSEAK</sequence>
<dbReference type="RefSeq" id="WP_344081183.1">
    <property type="nucleotide sequence ID" value="NZ_BAAAPO010000010.1"/>
</dbReference>
<keyword evidence="6" id="KW-1185">Reference proteome</keyword>
<dbReference type="Gene3D" id="3.30.70.370">
    <property type="match status" value="1"/>
</dbReference>
<evidence type="ECO:0000259" key="4">
    <source>
        <dbReference type="SMART" id="SM00482"/>
    </source>
</evidence>
<proteinExistence type="predicted"/>
<organism evidence="5 6">
    <name type="scientific">Nostocoides veronense</name>
    <dbReference type="NCBI Taxonomy" id="330836"/>
    <lineage>
        <taxon>Bacteria</taxon>
        <taxon>Bacillati</taxon>
        <taxon>Actinomycetota</taxon>
        <taxon>Actinomycetes</taxon>
        <taxon>Micrococcales</taxon>
        <taxon>Intrasporangiaceae</taxon>
        <taxon>Nostocoides</taxon>
    </lineage>
</organism>
<evidence type="ECO:0000313" key="6">
    <source>
        <dbReference type="Proteomes" id="UP001499938"/>
    </source>
</evidence>
<dbReference type="Pfam" id="PF00476">
    <property type="entry name" value="DNA_pol_A"/>
    <property type="match status" value="2"/>
</dbReference>
<evidence type="ECO:0000256" key="1">
    <source>
        <dbReference type="ARBA" id="ARBA00012417"/>
    </source>
</evidence>
<dbReference type="PANTHER" id="PTHR10133:SF27">
    <property type="entry name" value="DNA POLYMERASE NU"/>
    <property type="match status" value="1"/>
</dbReference>
<evidence type="ECO:0000313" key="5">
    <source>
        <dbReference type="EMBL" id="GAA1783697.1"/>
    </source>
</evidence>
<dbReference type="EC" id="2.7.7.7" evidence="1"/>
<reference evidence="6" key="1">
    <citation type="journal article" date="2019" name="Int. J. Syst. Evol. Microbiol.">
        <title>The Global Catalogue of Microorganisms (GCM) 10K type strain sequencing project: providing services to taxonomists for standard genome sequencing and annotation.</title>
        <authorList>
            <consortium name="The Broad Institute Genomics Platform"/>
            <consortium name="The Broad Institute Genome Sequencing Center for Infectious Disease"/>
            <person name="Wu L."/>
            <person name="Ma J."/>
        </authorList>
    </citation>
    <scope>NUCLEOTIDE SEQUENCE [LARGE SCALE GENOMIC DNA]</scope>
    <source>
        <strain evidence="6">JCM 15592</strain>
    </source>
</reference>
<dbReference type="InterPro" id="IPR043502">
    <property type="entry name" value="DNA/RNA_pol_sf"/>
</dbReference>
<dbReference type="SMART" id="SM00482">
    <property type="entry name" value="POLAc"/>
    <property type="match status" value="1"/>
</dbReference>
<comment type="catalytic activity">
    <reaction evidence="3">
        <text>DNA(n) + a 2'-deoxyribonucleoside 5'-triphosphate = DNA(n+1) + diphosphate</text>
        <dbReference type="Rhea" id="RHEA:22508"/>
        <dbReference type="Rhea" id="RHEA-COMP:17339"/>
        <dbReference type="Rhea" id="RHEA-COMP:17340"/>
        <dbReference type="ChEBI" id="CHEBI:33019"/>
        <dbReference type="ChEBI" id="CHEBI:61560"/>
        <dbReference type="ChEBI" id="CHEBI:173112"/>
        <dbReference type="EC" id="2.7.7.7"/>
    </reaction>
</comment>
<dbReference type="InterPro" id="IPR002298">
    <property type="entry name" value="DNA_polymerase_A"/>
</dbReference>
<dbReference type="Gene3D" id="1.10.150.20">
    <property type="entry name" value="5' to 3' exonuclease, C-terminal subdomain"/>
    <property type="match status" value="1"/>
</dbReference>
<gene>
    <name evidence="5" type="ORF">GCM10009811_06310</name>
</gene>
<dbReference type="EMBL" id="BAAAPO010000010">
    <property type="protein sequence ID" value="GAA1783697.1"/>
    <property type="molecule type" value="Genomic_DNA"/>
</dbReference>
<dbReference type="SUPFAM" id="SSF56672">
    <property type="entry name" value="DNA/RNA polymerases"/>
    <property type="match status" value="1"/>
</dbReference>
<comment type="caution">
    <text evidence="5">The sequence shown here is derived from an EMBL/GenBank/DDBJ whole genome shotgun (WGS) entry which is preliminary data.</text>
</comment>
<dbReference type="PANTHER" id="PTHR10133">
    <property type="entry name" value="DNA POLYMERASE I"/>
    <property type="match status" value="1"/>
</dbReference>
<keyword evidence="2" id="KW-0235">DNA replication</keyword>
<dbReference type="Proteomes" id="UP001499938">
    <property type="component" value="Unassembled WGS sequence"/>
</dbReference>
<dbReference type="InterPro" id="IPR001098">
    <property type="entry name" value="DNA-dir_DNA_pol_A_palm_dom"/>
</dbReference>
<evidence type="ECO:0000256" key="3">
    <source>
        <dbReference type="ARBA" id="ARBA00049244"/>
    </source>
</evidence>
<name>A0ABP4XI78_9MICO</name>
<protein>
    <recommendedName>
        <fullName evidence="1">DNA-directed DNA polymerase</fullName>
        <ecNumber evidence="1">2.7.7.7</ecNumber>
    </recommendedName>
</protein>
<evidence type="ECO:0000256" key="2">
    <source>
        <dbReference type="ARBA" id="ARBA00022705"/>
    </source>
</evidence>